<accession>A0A939RXH3</accession>
<organism evidence="3 4">
    <name type="scientific">Leucobacter ruminantium</name>
    <dbReference type="NCBI Taxonomy" id="1289170"/>
    <lineage>
        <taxon>Bacteria</taxon>
        <taxon>Bacillati</taxon>
        <taxon>Actinomycetota</taxon>
        <taxon>Actinomycetes</taxon>
        <taxon>Micrococcales</taxon>
        <taxon>Microbacteriaceae</taxon>
        <taxon>Leucobacter</taxon>
    </lineage>
</organism>
<comment type="caution">
    <text evidence="3">The sequence shown here is derived from an EMBL/GenBank/DDBJ whole genome shotgun (WGS) entry which is preliminary data.</text>
</comment>
<dbReference type="AlphaFoldDB" id="A0A939RXH3"/>
<evidence type="ECO:0000256" key="1">
    <source>
        <dbReference type="SAM" id="MobiDB-lite"/>
    </source>
</evidence>
<reference evidence="3" key="1">
    <citation type="submission" date="2021-03" db="EMBL/GenBank/DDBJ databases">
        <title>Leucobacter chromiisoli sp. nov., isolated from chromium-containing soil of chemical plant.</title>
        <authorList>
            <person name="Xu Z."/>
        </authorList>
    </citation>
    <scope>NUCLEOTIDE SEQUENCE</scope>
    <source>
        <strain evidence="3">A2</strain>
    </source>
</reference>
<feature type="compositionally biased region" description="Low complexity" evidence="1">
    <location>
        <begin position="1"/>
        <end position="69"/>
    </location>
</feature>
<keyword evidence="2" id="KW-0472">Membrane</keyword>
<sequence>MSANQPEPGQPEQNPQPEQYPRPEQYPQQPRPEQQQVPEQQQGPYPQQSWPYPQGSEPYQQQPGPYQQPHESYPQQALPYQQPGYPGAPPGQYPSYQAPPPAGGRIWLGILLAIGIPLLGALLPWALESLLTDPPYEMLFLLPIIGFVLAIILAIVLTCIRGTRRTGIGMWIGIACLPVIAFGTCVAILFSY</sequence>
<evidence type="ECO:0000313" key="3">
    <source>
        <dbReference type="EMBL" id="MBO1803886.1"/>
    </source>
</evidence>
<dbReference type="Proteomes" id="UP000664398">
    <property type="component" value="Unassembled WGS sequence"/>
</dbReference>
<evidence type="ECO:0000313" key="4">
    <source>
        <dbReference type="Proteomes" id="UP000664398"/>
    </source>
</evidence>
<dbReference type="RefSeq" id="WP_208044366.1">
    <property type="nucleotide sequence ID" value="NZ_JAGDYL010000001.1"/>
</dbReference>
<feature type="transmembrane region" description="Helical" evidence="2">
    <location>
        <begin position="139"/>
        <end position="160"/>
    </location>
</feature>
<dbReference type="EMBL" id="JAGDYL010000001">
    <property type="protein sequence ID" value="MBO1803886.1"/>
    <property type="molecule type" value="Genomic_DNA"/>
</dbReference>
<keyword evidence="2" id="KW-1133">Transmembrane helix</keyword>
<feature type="transmembrane region" description="Helical" evidence="2">
    <location>
        <begin position="106"/>
        <end position="127"/>
    </location>
</feature>
<keyword evidence="4" id="KW-1185">Reference proteome</keyword>
<name>A0A939RXH3_9MICO</name>
<feature type="region of interest" description="Disordered" evidence="1">
    <location>
        <begin position="1"/>
        <end position="94"/>
    </location>
</feature>
<feature type="transmembrane region" description="Helical" evidence="2">
    <location>
        <begin position="167"/>
        <end position="190"/>
    </location>
</feature>
<proteinExistence type="predicted"/>
<gene>
    <name evidence="3" type="ORF">J4H91_00935</name>
</gene>
<protein>
    <submittedName>
        <fullName evidence="3">Uncharacterized protein</fullName>
    </submittedName>
</protein>
<evidence type="ECO:0000256" key="2">
    <source>
        <dbReference type="SAM" id="Phobius"/>
    </source>
</evidence>
<keyword evidence="2" id="KW-0812">Transmembrane</keyword>